<dbReference type="InterPro" id="IPR014710">
    <property type="entry name" value="RmlC-like_jellyroll"/>
</dbReference>
<dbReference type="PANTHER" id="PTHR36440">
    <property type="entry name" value="PUTATIVE (AFU_ORTHOLOGUE AFUA_8G07350)-RELATED"/>
    <property type="match status" value="1"/>
</dbReference>
<evidence type="ECO:0000313" key="2">
    <source>
        <dbReference type="EMBL" id="AEH86938.1"/>
    </source>
</evidence>
<protein>
    <submittedName>
        <fullName evidence="2">Cupin 2 conserved barrel domain protein</fullName>
    </submittedName>
</protein>
<dbReference type="InterPro" id="IPR013096">
    <property type="entry name" value="Cupin_2"/>
</dbReference>
<dbReference type="RefSeq" id="WP_013893655.1">
    <property type="nucleotide sequence ID" value="NC_015675.1"/>
</dbReference>
<proteinExistence type="predicted"/>
<dbReference type="EMBL" id="CP002279">
    <property type="protein sequence ID" value="AEH86938.1"/>
    <property type="molecule type" value="Genomic_DNA"/>
</dbReference>
<name>F7YGZ2_MESOW</name>
<dbReference type="Proteomes" id="UP000001623">
    <property type="component" value="Chromosome"/>
</dbReference>
<dbReference type="STRING" id="536019.Mesop_2464"/>
<evidence type="ECO:0000313" key="3">
    <source>
        <dbReference type="Proteomes" id="UP000001623"/>
    </source>
</evidence>
<dbReference type="KEGG" id="mop:Mesop_2464"/>
<accession>F7YGZ2</accession>
<gene>
    <name evidence="2" type="ordered locus">Mesop_2464</name>
</gene>
<dbReference type="Gene3D" id="2.60.120.10">
    <property type="entry name" value="Jelly Rolls"/>
    <property type="match status" value="1"/>
</dbReference>
<dbReference type="InterPro" id="IPR053146">
    <property type="entry name" value="QDO-like"/>
</dbReference>
<reference evidence="2 3" key="1">
    <citation type="submission" date="2010-10" db="EMBL/GenBank/DDBJ databases">
        <title>Complete sequence of Mesorhizobium opportunistum WSM2075.</title>
        <authorList>
            <consortium name="US DOE Joint Genome Institute"/>
            <person name="Lucas S."/>
            <person name="Copeland A."/>
            <person name="Lapidus A."/>
            <person name="Cheng J.-F."/>
            <person name="Bruce D."/>
            <person name="Goodwin L."/>
            <person name="Pitluck S."/>
            <person name="Chertkov O."/>
            <person name="Misra M."/>
            <person name="Detter J.C."/>
            <person name="Han C."/>
            <person name="Tapia R."/>
            <person name="Land M."/>
            <person name="Hauser L."/>
            <person name="Kyrpides N."/>
            <person name="Ovchinnikova G."/>
            <person name="Mavrommatis K.M."/>
            <person name="Tiwari R.P."/>
            <person name="Howieson J.G."/>
            <person name="O'Hara G.W."/>
            <person name="Nandasena K.G."/>
            <person name="Woyke T."/>
        </authorList>
    </citation>
    <scope>NUCLEOTIDE SEQUENCE [LARGE SCALE GENOMIC DNA]</scope>
    <source>
        <strain evidence="3">LMG 24607 / HAMBI 3007 / WSM2075</strain>
    </source>
</reference>
<organism evidence="2 3">
    <name type="scientific">Mesorhizobium opportunistum (strain LMG 24607 / HAMBI 3007 / WSM2075)</name>
    <dbReference type="NCBI Taxonomy" id="536019"/>
    <lineage>
        <taxon>Bacteria</taxon>
        <taxon>Pseudomonadati</taxon>
        <taxon>Pseudomonadota</taxon>
        <taxon>Alphaproteobacteria</taxon>
        <taxon>Hyphomicrobiales</taxon>
        <taxon>Phyllobacteriaceae</taxon>
        <taxon>Mesorhizobium</taxon>
    </lineage>
</organism>
<dbReference type="AlphaFoldDB" id="F7YGZ2"/>
<dbReference type="eggNOG" id="COG0662">
    <property type="taxonomic scope" value="Bacteria"/>
</dbReference>
<feature type="domain" description="Cupin type-2" evidence="1">
    <location>
        <begin position="53"/>
        <end position="119"/>
    </location>
</feature>
<sequence length="172" mass="18448">MPEFTIPADDPNRQLSIVDPDDPSLQHLAVVGDTYTILLSGAQTAGRFCLIDMKVPDGGGPGPHRHDFEETFHLLEGEIEFTFRGQKCVAKAGMTVNIPANAPHSFRNVSGTDVRMLCLCAPAGQEKFFAQVGTPVESRTAAAPELSPAEFGAFLAKAAALAPQFRTELLKP</sequence>
<dbReference type="Pfam" id="PF07883">
    <property type="entry name" value="Cupin_2"/>
    <property type="match status" value="1"/>
</dbReference>
<dbReference type="SUPFAM" id="SSF51182">
    <property type="entry name" value="RmlC-like cupins"/>
    <property type="match status" value="1"/>
</dbReference>
<dbReference type="PANTHER" id="PTHR36440:SF1">
    <property type="entry name" value="PUTATIVE (AFU_ORTHOLOGUE AFUA_8G07350)-RELATED"/>
    <property type="match status" value="1"/>
</dbReference>
<dbReference type="InterPro" id="IPR011051">
    <property type="entry name" value="RmlC_Cupin_sf"/>
</dbReference>
<dbReference type="HOGENOM" id="CLU_103066_3_0_5"/>
<evidence type="ECO:0000259" key="1">
    <source>
        <dbReference type="Pfam" id="PF07883"/>
    </source>
</evidence>